<evidence type="ECO:0000256" key="6">
    <source>
        <dbReference type="ARBA" id="ARBA00023136"/>
    </source>
</evidence>
<evidence type="ECO:0000256" key="2">
    <source>
        <dbReference type="ARBA" id="ARBA00022448"/>
    </source>
</evidence>
<comment type="similarity">
    <text evidence="7">Belongs to the drug/metabolite transporter (DMT) superfamily. Small multidrug resistance (SMR) (TC 2.A.7.1) family.</text>
</comment>
<dbReference type="SUPFAM" id="SSF103481">
    <property type="entry name" value="Multidrug resistance efflux transporter EmrE"/>
    <property type="match status" value="1"/>
</dbReference>
<dbReference type="GO" id="GO:0005886">
    <property type="term" value="C:plasma membrane"/>
    <property type="evidence" value="ECO:0007669"/>
    <property type="project" value="UniProtKB-SubCell"/>
</dbReference>
<keyword evidence="3" id="KW-1003">Cell membrane</keyword>
<organism evidence="9 10">
    <name type="scientific">Actinobaculum massiliense ACS-171-V-Col2</name>
    <dbReference type="NCBI Taxonomy" id="883066"/>
    <lineage>
        <taxon>Bacteria</taxon>
        <taxon>Bacillati</taxon>
        <taxon>Actinomycetota</taxon>
        <taxon>Actinomycetes</taxon>
        <taxon>Actinomycetales</taxon>
        <taxon>Actinomycetaceae</taxon>
        <taxon>Actinobaculum</taxon>
    </lineage>
</organism>
<dbReference type="HOGENOM" id="CLU_133067_1_2_11"/>
<evidence type="ECO:0000256" key="4">
    <source>
        <dbReference type="ARBA" id="ARBA00022692"/>
    </source>
</evidence>
<dbReference type="STRING" id="202789.GCA_001457435_01245"/>
<dbReference type="PANTHER" id="PTHR30561:SF0">
    <property type="entry name" value="GUANIDINIUM EXPORTER"/>
    <property type="match status" value="1"/>
</dbReference>
<comment type="subcellular location">
    <subcellularLocation>
        <location evidence="1 7">Cell membrane</location>
        <topology evidence="1 7">Multi-pass membrane protein</topology>
    </subcellularLocation>
</comment>
<comment type="caution">
    <text evidence="9">The sequence shown here is derived from an EMBL/GenBank/DDBJ whole genome shotgun (WGS) entry which is preliminary data.</text>
</comment>
<protein>
    <recommendedName>
        <fullName evidence="11">Quaternary ammonium compound-resistance protein sugE</fullName>
    </recommendedName>
</protein>
<keyword evidence="10" id="KW-1185">Reference proteome</keyword>
<gene>
    <name evidence="9" type="ORF">HMPREF9233_00877</name>
</gene>
<name>K9EGS5_9ACTO</name>
<dbReference type="InterPro" id="IPR037185">
    <property type="entry name" value="EmrE-like"/>
</dbReference>
<dbReference type="GO" id="GO:0022857">
    <property type="term" value="F:transmembrane transporter activity"/>
    <property type="evidence" value="ECO:0007669"/>
    <property type="project" value="InterPro"/>
</dbReference>
<evidence type="ECO:0000256" key="8">
    <source>
        <dbReference type="SAM" id="Phobius"/>
    </source>
</evidence>
<evidence type="ECO:0008006" key="11">
    <source>
        <dbReference type="Google" id="ProtNLM"/>
    </source>
</evidence>
<feature type="transmembrane region" description="Helical" evidence="8">
    <location>
        <begin position="82"/>
        <end position="103"/>
    </location>
</feature>
<dbReference type="PANTHER" id="PTHR30561">
    <property type="entry name" value="SMR FAMILY PROTON-DEPENDENT DRUG EFFLUX TRANSPORTER SUGE"/>
    <property type="match status" value="1"/>
</dbReference>
<dbReference type="AlphaFoldDB" id="K9EGS5"/>
<reference evidence="9 10" key="1">
    <citation type="submission" date="2012-09" db="EMBL/GenBank/DDBJ databases">
        <title>The Genome Sequence of Actinobaculum massiliae ACS-171-V-COL2.</title>
        <authorList>
            <consortium name="The Broad Institute Genome Sequencing Platform"/>
            <person name="Earl A."/>
            <person name="Ward D."/>
            <person name="Feldgarden M."/>
            <person name="Gevers D."/>
            <person name="Saerens B."/>
            <person name="Vaneechoutte M."/>
            <person name="Walker B."/>
            <person name="Young S.K."/>
            <person name="Zeng Q."/>
            <person name="Gargeya S."/>
            <person name="Fitzgerald M."/>
            <person name="Haas B."/>
            <person name="Abouelleil A."/>
            <person name="Alvarado L."/>
            <person name="Arachchi H.M."/>
            <person name="Berlin A."/>
            <person name="Chapman S.B."/>
            <person name="Goldberg J."/>
            <person name="Griggs A."/>
            <person name="Gujja S."/>
            <person name="Hansen M."/>
            <person name="Howarth C."/>
            <person name="Imamovic A."/>
            <person name="Larimer J."/>
            <person name="McCowen C."/>
            <person name="Montmayeur A."/>
            <person name="Murphy C."/>
            <person name="Neiman D."/>
            <person name="Pearson M."/>
            <person name="Priest M."/>
            <person name="Roberts A."/>
            <person name="Saif S."/>
            <person name="Shea T."/>
            <person name="Sisk P."/>
            <person name="Sykes S."/>
            <person name="Wortman J."/>
            <person name="Nusbaum C."/>
            <person name="Birren B."/>
        </authorList>
    </citation>
    <scope>NUCLEOTIDE SEQUENCE [LARGE SCALE GENOMIC DNA]</scope>
    <source>
        <strain evidence="10">ACS-171-V-Col2</strain>
    </source>
</reference>
<dbReference type="Pfam" id="PF00893">
    <property type="entry name" value="Multi_Drug_Res"/>
    <property type="match status" value="1"/>
</dbReference>
<dbReference type="Proteomes" id="UP000009888">
    <property type="component" value="Unassembled WGS sequence"/>
</dbReference>
<dbReference type="EMBL" id="AGWL01000005">
    <property type="protein sequence ID" value="EKU95116.1"/>
    <property type="molecule type" value="Genomic_DNA"/>
</dbReference>
<evidence type="ECO:0000256" key="7">
    <source>
        <dbReference type="RuleBase" id="RU003942"/>
    </source>
</evidence>
<evidence type="ECO:0000256" key="3">
    <source>
        <dbReference type="ARBA" id="ARBA00022475"/>
    </source>
</evidence>
<dbReference type="Gene3D" id="1.10.3730.20">
    <property type="match status" value="1"/>
</dbReference>
<evidence type="ECO:0000256" key="1">
    <source>
        <dbReference type="ARBA" id="ARBA00004651"/>
    </source>
</evidence>
<accession>K9EGS5</accession>
<proteinExistence type="inferred from homology"/>
<dbReference type="eggNOG" id="COG2076">
    <property type="taxonomic scope" value="Bacteria"/>
</dbReference>
<dbReference type="InterPro" id="IPR045324">
    <property type="entry name" value="Small_multidrug_res"/>
</dbReference>
<evidence type="ECO:0000313" key="10">
    <source>
        <dbReference type="Proteomes" id="UP000009888"/>
    </source>
</evidence>
<keyword evidence="6 8" id="KW-0472">Membrane</keyword>
<evidence type="ECO:0000256" key="5">
    <source>
        <dbReference type="ARBA" id="ARBA00022989"/>
    </source>
</evidence>
<keyword evidence="5 8" id="KW-1133">Transmembrane helix</keyword>
<evidence type="ECO:0000313" key="9">
    <source>
        <dbReference type="EMBL" id="EKU95116.1"/>
    </source>
</evidence>
<feature type="transmembrane region" description="Helical" evidence="8">
    <location>
        <begin position="33"/>
        <end position="50"/>
    </location>
</feature>
<feature type="transmembrane region" description="Helical" evidence="8">
    <location>
        <begin position="57"/>
        <end position="76"/>
    </location>
</feature>
<keyword evidence="2" id="KW-0813">Transport</keyword>
<sequence length="104" mass="11091">MNWIVLILSGMLETVWAAALERSKHFRRALPVIVFVVASIISVLGLGYAMQTIPTGTAYAVWVGIGATCTVVYSWVTGLERASWVKAALLALLIGCVVGLKAVS</sequence>
<dbReference type="InterPro" id="IPR000390">
    <property type="entry name" value="Small_drug/metabolite_transptr"/>
</dbReference>
<dbReference type="PATRIC" id="fig|883066.3.peg.915"/>
<dbReference type="RefSeq" id="WP_007001083.1">
    <property type="nucleotide sequence ID" value="NZ_JH992955.1"/>
</dbReference>
<keyword evidence="4 7" id="KW-0812">Transmembrane</keyword>